<dbReference type="AlphaFoldDB" id="A0A8C5Z2G8"/>
<keyword evidence="9" id="KW-1185">Reference proteome</keyword>
<dbReference type="Gene3D" id="2.40.150.20">
    <property type="entry name" value="Ribosomal protein L14"/>
    <property type="match status" value="1"/>
</dbReference>
<evidence type="ECO:0000256" key="6">
    <source>
        <dbReference type="RuleBase" id="RU003949"/>
    </source>
</evidence>
<evidence type="ECO:0000256" key="4">
    <source>
        <dbReference type="ARBA" id="ARBA00035199"/>
    </source>
</evidence>
<dbReference type="SUPFAM" id="SSF50193">
    <property type="entry name" value="Ribosomal protein L14"/>
    <property type="match status" value="1"/>
</dbReference>
<reference evidence="8" key="1">
    <citation type="submission" date="2025-08" db="UniProtKB">
        <authorList>
            <consortium name="Ensembl"/>
        </authorList>
    </citation>
    <scope>IDENTIFICATION</scope>
</reference>
<evidence type="ECO:0000313" key="8">
    <source>
        <dbReference type="Ensembl" id="ENSMMMP00000008802.1"/>
    </source>
</evidence>
<dbReference type="PANTHER" id="PTHR11761">
    <property type="entry name" value="50S/60S RIBOSOMAL PROTEIN L14/L23"/>
    <property type="match status" value="1"/>
</dbReference>
<accession>A0A8C5Z2G8</accession>
<reference evidence="8" key="2">
    <citation type="submission" date="2025-09" db="UniProtKB">
        <authorList>
            <consortium name="Ensembl"/>
        </authorList>
    </citation>
    <scope>IDENTIFICATION</scope>
</reference>
<dbReference type="Ensembl" id="ENSMMMT00000010040.1">
    <property type="protein sequence ID" value="ENSMMMP00000008802.1"/>
    <property type="gene ID" value="ENSMMMG00000007877.1"/>
</dbReference>
<evidence type="ECO:0000313" key="9">
    <source>
        <dbReference type="Proteomes" id="UP000694407"/>
    </source>
</evidence>
<dbReference type="PANTHER" id="PTHR11761:SF8">
    <property type="entry name" value="LARGE RIBOSOMAL SUBUNIT PROTEIN UL14"/>
    <property type="match status" value="1"/>
</dbReference>
<evidence type="ECO:0000256" key="2">
    <source>
        <dbReference type="ARBA" id="ARBA00022980"/>
    </source>
</evidence>
<proteinExistence type="inferred from homology"/>
<dbReference type="Proteomes" id="UP000694407">
    <property type="component" value="Unplaced"/>
</dbReference>
<dbReference type="GO" id="GO:0070180">
    <property type="term" value="F:large ribosomal subunit rRNA binding"/>
    <property type="evidence" value="ECO:0007669"/>
    <property type="project" value="TreeGrafter"/>
</dbReference>
<dbReference type="GO" id="GO:0003735">
    <property type="term" value="F:structural constituent of ribosome"/>
    <property type="evidence" value="ECO:0007669"/>
    <property type="project" value="InterPro"/>
</dbReference>
<dbReference type="GO" id="GO:0006412">
    <property type="term" value="P:translation"/>
    <property type="evidence" value="ECO:0007669"/>
    <property type="project" value="InterPro"/>
</dbReference>
<comment type="similarity">
    <text evidence="1 6">Belongs to the universal ribosomal protein uL14 family.</text>
</comment>
<evidence type="ECO:0000256" key="5">
    <source>
        <dbReference type="ARBA" id="ARBA00035326"/>
    </source>
</evidence>
<protein>
    <recommendedName>
        <fullName evidence="4">Large ribosomal subunit protein uL14</fullName>
    </recommendedName>
    <alternativeName>
        <fullName evidence="5">60S ribosomal protein L23</fullName>
    </alternativeName>
</protein>
<dbReference type="InterPro" id="IPR000218">
    <property type="entry name" value="Ribosomal_uL14"/>
</dbReference>
<dbReference type="SMART" id="SM01374">
    <property type="entry name" value="Ribosomal_L14"/>
    <property type="match status" value="1"/>
</dbReference>
<name>A0A8C5Z2G8_MARMA</name>
<dbReference type="Pfam" id="PF00238">
    <property type="entry name" value="Ribosomal_L14"/>
    <property type="match status" value="1"/>
</dbReference>
<evidence type="ECO:0000256" key="1">
    <source>
        <dbReference type="ARBA" id="ARBA00010745"/>
    </source>
</evidence>
<keyword evidence="3 6" id="KW-0687">Ribonucleoprotein</keyword>
<evidence type="ECO:0000256" key="3">
    <source>
        <dbReference type="ARBA" id="ARBA00023274"/>
    </source>
</evidence>
<feature type="compositionally biased region" description="Basic and acidic residues" evidence="7">
    <location>
        <begin position="59"/>
        <end position="69"/>
    </location>
</feature>
<organism evidence="8 9">
    <name type="scientific">Marmota marmota marmota</name>
    <name type="common">Alpine marmot</name>
    <dbReference type="NCBI Taxonomy" id="9994"/>
    <lineage>
        <taxon>Eukaryota</taxon>
        <taxon>Metazoa</taxon>
        <taxon>Chordata</taxon>
        <taxon>Craniata</taxon>
        <taxon>Vertebrata</taxon>
        <taxon>Euteleostomi</taxon>
        <taxon>Mammalia</taxon>
        <taxon>Eutheria</taxon>
        <taxon>Euarchontoglires</taxon>
        <taxon>Glires</taxon>
        <taxon>Rodentia</taxon>
        <taxon>Sciuromorpha</taxon>
        <taxon>Sciuridae</taxon>
        <taxon>Xerinae</taxon>
        <taxon>Marmotini</taxon>
        <taxon>Marmota</taxon>
    </lineage>
</organism>
<dbReference type="GO" id="GO:0022625">
    <property type="term" value="C:cytosolic large ribosomal subunit"/>
    <property type="evidence" value="ECO:0007669"/>
    <property type="project" value="TreeGrafter"/>
</dbReference>
<evidence type="ECO:0000256" key="7">
    <source>
        <dbReference type="SAM" id="MobiDB-lite"/>
    </source>
</evidence>
<keyword evidence="2 6" id="KW-0689">Ribosomal protein</keyword>
<sequence>MVMTLATKPELRKKIHPAVVIQQKKLYKRKDSMILYSEDNTGVIVNNKDQMKGSAISRQDAKECADSWPRRASNASSIG</sequence>
<dbReference type="GeneTree" id="ENSGT00390000004690"/>
<dbReference type="InterPro" id="IPR036853">
    <property type="entry name" value="Ribosomal_uL14_sf"/>
</dbReference>
<feature type="region of interest" description="Disordered" evidence="7">
    <location>
        <begin position="54"/>
        <end position="79"/>
    </location>
</feature>